<gene>
    <name evidence="5" type="ORF">I6U51_21165</name>
</gene>
<keyword evidence="6" id="KW-1185">Reference proteome</keyword>
<keyword evidence="2 5" id="KW-0808">Transferase</keyword>
<protein>
    <submittedName>
        <fullName evidence="5">4-hydroxybutyrate--acetyl-CoA CoA transferase</fullName>
    </submittedName>
</protein>
<dbReference type="Gene3D" id="3.40.1080.20">
    <property type="entry name" value="Acetyl-CoA hydrolase/transferase C-terminal domain"/>
    <property type="match status" value="1"/>
</dbReference>
<evidence type="ECO:0000259" key="3">
    <source>
        <dbReference type="Pfam" id="PF02550"/>
    </source>
</evidence>
<accession>A0A934M710</accession>
<dbReference type="Gene3D" id="3.30.750.70">
    <property type="entry name" value="4-hydroxybutyrate coenzyme like domains"/>
    <property type="match status" value="1"/>
</dbReference>
<dbReference type="Proteomes" id="UP000622687">
    <property type="component" value="Unassembled WGS sequence"/>
</dbReference>
<comment type="caution">
    <text evidence="5">The sequence shown here is derived from an EMBL/GenBank/DDBJ whole genome shotgun (WGS) entry which is preliminary data.</text>
</comment>
<dbReference type="PANTHER" id="PTHR21432:SF20">
    <property type="entry name" value="ACETYL-COA HYDROLASE"/>
    <property type="match status" value="1"/>
</dbReference>
<dbReference type="InterPro" id="IPR026888">
    <property type="entry name" value="AcetylCoA_hyd_C"/>
</dbReference>
<proteinExistence type="inferred from homology"/>
<feature type="domain" description="Acetyl-CoA hydrolase/transferase C-terminal" evidence="4">
    <location>
        <begin position="276"/>
        <end position="435"/>
    </location>
</feature>
<dbReference type="SUPFAM" id="SSF100950">
    <property type="entry name" value="NagB/RpiA/CoA transferase-like"/>
    <property type="match status" value="2"/>
</dbReference>
<dbReference type="Pfam" id="PF02550">
    <property type="entry name" value="AcetylCoA_hydro"/>
    <property type="match status" value="1"/>
</dbReference>
<dbReference type="PANTHER" id="PTHR21432">
    <property type="entry name" value="ACETYL-COA HYDROLASE-RELATED"/>
    <property type="match status" value="1"/>
</dbReference>
<comment type="similarity">
    <text evidence="1">Belongs to the acetyl-CoA hydrolase/transferase family.</text>
</comment>
<evidence type="ECO:0000256" key="2">
    <source>
        <dbReference type="ARBA" id="ARBA00022679"/>
    </source>
</evidence>
<dbReference type="InterPro" id="IPR038460">
    <property type="entry name" value="AcetylCoA_hyd_C_sf"/>
</dbReference>
<evidence type="ECO:0000313" key="6">
    <source>
        <dbReference type="Proteomes" id="UP000622687"/>
    </source>
</evidence>
<evidence type="ECO:0000259" key="4">
    <source>
        <dbReference type="Pfam" id="PF13336"/>
    </source>
</evidence>
<sequence>MKDVQKIYNSKVKSIAGALNLIQSKDVIFVAQAGAEPMALLDELHTISANGITGVELQNCLPMKNYEFINNPQYKDNIFVHGWYFTKALRDAQKRGNATCTPQHAHIAVWKKLYGIQGRRKVLFTTCSPMDKHGYLSLSISNIYERELIENGAVLICEVNPNYPRTFGDNIVHISEVEALVETNRPIPEVQLVPYTDVDRKIGENIAELVEDGSTIQLGIGNIPNAVAAELRSKKHLGIHTEMFTESMAGLIECGAVDNSQKGFYNGRSVCAFAFGNKKLYDYLDDNPTVLFKSGSWVNDPYIIGKNNKFVSINATLEVDLTGQCCSESIGNIQYTGTGGQADTVLGSQRSKGGKSVIAMHSTTTITNAEGKKETISKIVPFLKLGSIVSLSRNDVDYVVTENGVAWLRGLSVKDRVTALINIAHPDFRDWLRFEAKKNMIW</sequence>
<organism evidence="5 6">
    <name type="scientific">Clostridium aciditolerans</name>
    <dbReference type="NCBI Taxonomy" id="339861"/>
    <lineage>
        <taxon>Bacteria</taxon>
        <taxon>Bacillati</taxon>
        <taxon>Bacillota</taxon>
        <taxon>Clostridia</taxon>
        <taxon>Eubacteriales</taxon>
        <taxon>Clostridiaceae</taxon>
        <taxon>Clostridium</taxon>
    </lineage>
</organism>
<feature type="domain" description="Acetyl-CoA hydrolase/transferase N-terminal" evidence="3">
    <location>
        <begin position="88"/>
        <end position="185"/>
    </location>
</feature>
<name>A0A934M710_9CLOT</name>
<dbReference type="EMBL" id="JAEEGB010000039">
    <property type="protein sequence ID" value="MBI6875188.1"/>
    <property type="molecule type" value="Genomic_DNA"/>
</dbReference>
<dbReference type="RefSeq" id="WP_211144548.1">
    <property type="nucleotide sequence ID" value="NZ_JAEEGB010000039.1"/>
</dbReference>
<reference evidence="5" key="1">
    <citation type="submission" date="2020-12" db="EMBL/GenBank/DDBJ databases">
        <title>Clostridium thailandense sp. nov., a novel acetogenic bacterium isolated from peat land soil in Thailand.</title>
        <authorList>
            <person name="Chaikitkaew S."/>
            <person name="Birkeland N.K."/>
        </authorList>
    </citation>
    <scope>NUCLEOTIDE SEQUENCE</scope>
    <source>
        <strain evidence="5">DSM 17425</strain>
    </source>
</reference>
<dbReference type="Pfam" id="PF13336">
    <property type="entry name" value="AcetylCoA_hyd_C"/>
    <property type="match status" value="1"/>
</dbReference>
<evidence type="ECO:0000313" key="5">
    <source>
        <dbReference type="EMBL" id="MBI6875188.1"/>
    </source>
</evidence>
<dbReference type="GO" id="GO:0008775">
    <property type="term" value="F:acetate CoA-transferase activity"/>
    <property type="evidence" value="ECO:0007669"/>
    <property type="project" value="InterPro"/>
</dbReference>
<evidence type="ECO:0000256" key="1">
    <source>
        <dbReference type="ARBA" id="ARBA00009632"/>
    </source>
</evidence>
<dbReference type="InterPro" id="IPR037171">
    <property type="entry name" value="NagB/RpiA_transferase-like"/>
</dbReference>
<dbReference type="InterPro" id="IPR003702">
    <property type="entry name" value="ActCoA_hydro_N"/>
</dbReference>
<dbReference type="GO" id="GO:0006083">
    <property type="term" value="P:acetate metabolic process"/>
    <property type="evidence" value="ECO:0007669"/>
    <property type="project" value="InterPro"/>
</dbReference>
<dbReference type="InterPro" id="IPR046433">
    <property type="entry name" value="ActCoA_hydro"/>
</dbReference>
<dbReference type="AlphaFoldDB" id="A0A934M710"/>
<dbReference type="Gene3D" id="3.40.1080.10">
    <property type="entry name" value="Glutaconate Coenzyme A-transferase"/>
    <property type="match status" value="1"/>
</dbReference>